<dbReference type="EMBL" id="CAVLEF010000008">
    <property type="protein sequence ID" value="CAK1546663.1"/>
    <property type="molecule type" value="Genomic_DNA"/>
</dbReference>
<accession>A0AAV1K574</accession>
<feature type="compositionally biased region" description="Polar residues" evidence="1">
    <location>
        <begin position="225"/>
        <end position="235"/>
    </location>
</feature>
<gene>
    <name evidence="3" type="ORF">LNINA_LOCUS14957</name>
    <name evidence="2" type="ORF">LNINA_LOCUS6207</name>
</gene>
<keyword evidence="4" id="KW-1185">Reference proteome</keyword>
<organism evidence="3 4">
    <name type="scientific">Leptosia nina</name>
    <dbReference type="NCBI Taxonomy" id="320188"/>
    <lineage>
        <taxon>Eukaryota</taxon>
        <taxon>Metazoa</taxon>
        <taxon>Ecdysozoa</taxon>
        <taxon>Arthropoda</taxon>
        <taxon>Hexapoda</taxon>
        <taxon>Insecta</taxon>
        <taxon>Pterygota</taxon>
        <taxon>Neoptera</taxon>
        <taxon>Endopterygota</taxon>
        <taxon>Lepidoptera</taxon>
        <taxon>Glossata</taxon>
        <taxon>Ditrysia</taxon>
        <taxon>Papilionoidea</taxon>
        <taxon>Pieridae</taxon>
        <taxon>Pierinae</taxon>
        <taxon>Leptosia</taxon>
    </lineage>
</organism>
<comment type="caution">
    <text evidence="3">The sequence shown here is derived from an EMBL/GenBank/DDBJ whole genome shotgun (WGS) entry which is preliminary data.</text>
</comment>
<dbReference type="EMBL" id="CAVLEF010000283">
    <property type="protein sequence ID" value="CAK1556193.1"/>
    <property type="molecule type" value="Genomic_DNA"/>
</dbReference>
<dbReference type="AlphaFoldDB" id="A0AAV1K574"/>
<dbReference type="Gene3D" id="3.30.70.1820">
    <property type="entry name" value="L1 transposable element, RRM domain"/>
    <property type="match status" value="1"/>
</dbReference>
<reference evidence="3 4" key="1">
    <citation type="submission" date="2023-11" db="EMBL/GenBank/DDBJ databases">
        <authorList>
            <person name="Okamura Y."/>
        </authorList>
    </citation>
    <scope>NUCLEOTIDE SEQUENCE [LARGE SCALE GENOMIC DNA]</scope>
</reference>
<dbReference type="Proteomes" id="UP001497472">
    <property type="component" value="Unassembled WGS sequence"/>
</dbReference>
<proteinExistence type="predicted"/>
<sequence length="247" mass="27904">MATQNQDKTVDILNKTIADLTTTFTSQLNDFQRDLQASKAGTGTPLDKLTHDFDAFRNLVLSSLQCLQSQVRALMVFNEHQEMRRRRKMLLLHGVPESNNEDVPQVVSKILTETLLVPDASKDALNRCHRMGSTAKNNKPRPIVIKFIDVALRDRVWFKKTSLKGSDITMSEFLIKSRRDLFLAAREQFGISKCWTSGGSIRIITPGGSRVRVETEADLKDLIESSKNQAASSSKYETRSKKHPKNK</sequence>
<evidence type="ECO:0000256" key="1">
    <source>
        <dbReference type="SAM" id="MobiDB-lite"/>
    </source>
</evidence>
<name>A0AAV1K574_9NEOP</name>
<evidence type="ECO:0000313" key="3">
    <source>
        <dbReference type="EMBL" id="CAK1556193.1"/>
    </source>
</evidence>
<evidence type="ECO:0000313" key="2">
    <source>
        <dbReference type="EMBL" id="CAK1546663.1"/>
    </source>
</evidence>
<feature type="region of interest" description="Disordered" evidence="1">
    <location>
        <begin position="224"/>
        <end position="247"/>
    </location>
</feature>
<protein>
    <submittedName>
        <fullName evidence="3">Uncharacterized protein</fullName>
    </submittedName>
</protein>
<evidence type="ECO:0000313" key="4">
    <source>
        <dbReference type="Proteomes" id="UP001497472"/>
    </source>
</evidence>